<dbReference type="SUPFAM" id="SSF56281">
    <property type="entry name" value="Metallo-hydrolase/oxidoreductase"/>
    <property type="match status" value="1"/>
</dbReference>
<gene>
    <name evidence="3" type="ORF">HKW67_14900</name>
</gene>
<dbReference type="InterPro" id="IPR001279">
    <property type="entry name" value="Metallo-B-lactamas"/>
</dbReference>
<dbReference type="PANTHER" id="PTHR15032">
    <property type="entry name" value="N-ACYL-PHOSPHATIDYLETHANOLAMINE-HYDROLYZING PHOSPHOLIPASE D"/>
    <property type="match status" value="1"/>
</dbReference>
<evidence type="ECO:0000256" key="1">
    <source>
        <dbReference type="SAM" id="MobiDB-lite"/>
    </source>
</evidence>
<dbReference type="Proteomes" id="UP000500938">
    <property type="component" value="Chromosome"/>
</dbReference>
<evidence type="ECO:0000313" key="3">
    <source>
        <dbReference type="EMBL" id="QJR36708.1"/>
    </source>
</evidence>
<feature type="compositionally biased region" description="Low complexity" evidence="1">
    <location>
        <begin position="24"/>
        <end position="39"/>
    </location>
</feature>
<protein>
    <recommendedName>
        <fullName evidence="2">Metallo-beta-lactamase domain-containing protein</fullName>
    </recommendedName>
</protein>
<name>A0A6M4IRQ7_9BACT</name>
<dbReference type="Gene3D" id="3.60.15.10">
    <property type="entry name" value="Ribonuclease Z/Hydroxyacylglutathione hydrolase-like"/>
    <property type="match status" value="1"/>
</dbReference>
<dbReference type="GO" id="GO:0005737">
    <property type="term" value="C:cytoplasm"/>
    <property type="evidence" value="ECO:0007669"/>
    <property type="project" value="TreeGrafter"/>
</dbReference>
<dbReference type="KEGG" id="ggr:HKW67_14900"/>
<organism evidence="3 4">
    <name type="scientific">Gemmatimonas groenlandica</name>
    <dbReference type="NCBI Taxonomy" id="2732249"/>
    <lineage>
        <taxon>Bacteria</taxon>
        <taxon>Pseudomonadati</taxon>
        <taxon>Gemmatimonadota</taxon>
        <taxon>Gemmatimonadia</taxon>
        <taxon>Gemmatimonadales</taxon>
        <taxon>Gemmatimonadaceae</taxon>
        <taxon>Gemmatimonas</taxon>
    </lineage>
</organism>
<proteinExistence type="predicted"/>
<dbReference type="EMBL" id="CP053085">
    <property type="protein sequence ID" value="QJR36708.1"/>
    <property type="molecule type" value="Genomic_DNA"/>
</dbReference>
<dbReference type="InterPro" id="IPR036866">
    <property type="entry name" value="RibonucZ/Hydroxyglut_hydro"/>
</dbReference>
<feature type="domain" description="Metallo-beta-lactamase" evidence="2">
    <location>
        <begin position="109"/>
        <end position="308"/>
    </location>
</feature>
<reference evidence="3 4" key="1">
    <citation type="submission" date="2020-05" db="EMBL/GenBank/DDBJ databases">
        <title>Complete genome sequence of Gemmatimonas greenlandica TET16.</title>
        <authorList>
            <person name="Zeng Y."/>
        </authorList>
    </citation>
    <scope>NUCLEOTIDE SEQUENCE [LARGE SCALE GENOMIC DNA]</scope>
    <source>
        <strain evidence="3 4">TET16</strain>
    </source>
</reference>
<accession>A0A6M4IRQ7</accession>
<dbReference type="AlphaFoldDB" id="A0A6M4IRQ7"/>
<sequence length="361" mass="39828">MSTAVASGWSAFGANRFGSSTGTAASSVQRAARRAQSPQYRGGKFVNSDPLVDDMIGGVRGLFSRSATSSPAESLPVNTTVPGVPDNAKQFRVTWYGHSSVSVEVEGLRVLIDPMWSQRPSPFTWIGPERWYAPPATLPSMQPVDVVLISHDHYDHLDQRTLVEIAVNPANRHTRFLVPLGVGAHLEHWGIAVDRITELDWWEQVRIGEATFTCAPARHASGRTLFDRDATLWAGWAIAATEQRLYYSGDTGMMPAFREIGEKLGPFDVTLMQIGAYGDAWPDWHLTPEQAITAHGMLRGRTLLPVHWGLFNLAYHSWREPIDRLMTAGAAQRITIATPRPGEAVTIGDTVPIHAWWTGTR</sequence>
<evidence type="ECO:0000259" key="2">
    <source>
        <dbReference type="Pfam" id="PF12706"/>
    </source>
</evidence>
<feature type="region of interest" description="Disordered" evidence="1">
    <location>
        <begin position="20"/>
        <end position="45"/>
    </location>
</feature>
<dbReference type="PANTHER" id="PTHR15032:SF4">
    <property type="entry name" value="N-ACYL-PHOSPHATIDYLETHANOLAMINE-HYDROLYZING PHOSPHOLIPASE D"/>
    <property type="match status" value="1"/>
</dbReference>
<dbReference type="RefSeq" id="WP_171226142.1">
    <property type="nucleotide sequence ID" value="NZ_CP053085.1"/>
</dbReference>
<dbReference type="Pfam" id="PF12706">
    <property type="entry name" value="Lactamase_B_2"/>
    <property type="match status" value="1"/>
</dbReference>
<evidence type="ECO:0000313" key="4">
    <source>
        <dbReference type="Proteomes" id="UP000500938"/>
    </source>
</evidence>
<keyword evidence="4" id="KW-1185">Reference proteome</keyword>